<evidence type="ECO:0000256" key="8">
    <source>
        <dbReference type="SAM" id="Phobius"/>
    </source>
</evidence>
<feature type="transmembrane region" description="Helical" evidence="8">
    <location>
        <begin position="96"/>
        <end position="114"/>
    </location>
</feature>
<evidence type="ECO:0000256" key="7">
    <source>
        <dbReference type="ARBA" id="ARBA00023136"/>
    </source>
</evidence>
<dbReference type="NCBIfam" id="TIGR00801">
    <property type="entry name" value="ncs2"/>
    <property type="match status" value="1"/>
</dbReference>
<feature type="transmembrane region" description="Helical" evidence="8">
    <location>
        <begin position="173"/>
        <end position="193"/>
    </location>
</feature>
<feature type="transmembrane region" description="Helical" evidence="8">
    <location>
        <begin position="20"/>
        <end position="38"/>
    </location>
</feature>
<keyword evidence="4" id="KW-1003">Cell membrane</keyword>
<feature type="transmembrane region" description="Helical" evidence="8">
    <location>
        <begin position="44"/>
        <end position="61"/>
    </location>
</feature>
<feature type="transmembrane region" description="Helical" evidence="8">
    <location>
        <begin position="213"/>
        <end position="231"/>
    </location>
</feature>
<feature type="transmembrane region" description="Helical" evidence="8">
    <location>
        <begin position="359"/>
        <end position="376"/>
    </location>
</feature>
<feature type="transmembrane region" description="Helical" evidence="8">
    <location>
        <begin position="326"/>
        <end position="347"/>
    </location>
</feature>
<keyword evidence="10" id="KW-1185">Reference proteome</keyword>
<name>A0A3S9SWK2_9FIRM</name>
<feature type="transmembrane region" description="Helical" evidence="8">
    <location>
        <begin position="68"/>
        <end position="84"/>
    </location>
</feature>
<evidence type="ECO:0000256" key="2">
    <source>
        <dbReference type="ARBA" id="ARBA00008821"/>
    </source>
</evidence>
<comment type="subcellular location">
    <subcellularLocation>
        <location evidence="1">Cell membrane</location>
        <topology evidence="1">Multi-pass membrane protein</topology>
    </subcellularLocation>
</comment>
<evidence type="ECO:0000256" key="6">
    <source>
        <dbReference type="ARBA" id="ARBA00022989"/>
    </source>
</evidence>
<accession>A0A3S9SWK2</accession>
<gene>
    <name evidence="9" type="ORF">BBF96_04250</name>
</gene>
<dbReference type="InterPro" id="IPR006043">
    <property type="entry name" value="NCS2"/>
</dbReference>
<evidence type="ECO:0000256" key="3">
    <source>
        <dbReference type="ARBA" id="ARBA00022448"/>
    </source>
</evidence>
<comment type="similarity">
    <text evidence="2">Belongs to the nucleobase:cation symporter-2 (NCS2) (TC 2.A.40) family.</text>
</comment>
<dbReference type="KEGG" id="aft:BBF96_04250"/>
<keyword evidence="7 8" id="KW-0472">Membrane</keyword>
<evidence type="ECO:0000256" key="5">
    <source>
        <dbReference type="ARBA" id="ARBA00022692"/>
    </source>
</evidence>
<keyword evidence="3" id="KW-0813">Transport</keyword>
<evidence type="ECO:0000256" key="4">
    <source>
        <dbReference type="ARBA" id="ARBA00022475"/>
    </source>
</evidence>
<keyword evidence="5 8" id="KW-0812">Transmembrane</keyword>
<dbReference type="GO" id="GO:0005886">
    <property type="term" value="C:plasma membrane"/>
    <property type="evidence" value="ECO:0007669"/>
    <property type="project" value="UniProtKB-SubCell"/>
</dbReference>
<protein>
    <submittedName>
        <fullName evidence="9">Uracil permease</fullName>
    </submittedName>
</protein>
<sequence>MQDEKAIYDVRKLPFSQMILLGMQHALAMFGATVLVPILTGLNVSVALFTAGVGTWIFHLITKKKVPAYLGSSFAFIAPISIVVEKMGIPAAQGGIIVAGLVYAAMAFIIYLVGPKLINSLFPPIVTGPVIMVIGLTLAPVAIDMASGNLFVALVAILAAAFVSVFTRGFFRLIPVMMGLIAGYITALFVGIVDFTPLKEAAWFGLPNFTVPAINWSAILMIAPVAIVSMVEHVGDILAISATVGKGKEFVENPGIHLTMLGDGIATSVAGIFGGPPNTTYSENTGVLALTKVYDSVVMRIAAVFALILSLVPKLGALISTIPKPVIGGISILLFGMIASVGVRTMIENNVDLTKSRNLIIASVILVIGIGGATIHVGNLEFAGMGLAGLAGLVLNKLLPDNLGESSNNSVNF</sequence>
<evidence type="ECO:0000256" key="1">
    <source>
        <dbReference type="ARBA" id="ARBA00004651"/>
    </source>
</evidence>
<dbReference type="PANTHER" id="PTHR42810">
    <property type="entry name" value="PURINE PERMEASE C1399.01C-RELATED"/>
    <property type="match status" value="1"/>
</dbReference>
<dbReference type="RefSeq" id="WP_127015999.1">
    <property type="nucleotide sequence ID" value="NZ_CP016379.1"/>
</dbReference>
<feature type="transmembrane region" description="Helical" evidence="8">
    <location>
        <begin position="297"/>
        <end position="320"/>
    </location>
</feature>
<dbReference type="Proteomes" id="UP000267250">
    <property type="component" value="Chromosome"/>
</dbReference>
<organism evidence="9 10">
    <name type="scientific">Anoxybacter fermentans</name>
    <dbReference type="NCBI Taxonomy" id="1323375"/>
    <lineage>
        <taxon>Bacteria</taxon>
        <taxon>Bacillati</taxon>
        <taxon>Bacillota</taxon>
        <taxon>Clostridia</taxon>
        <taxon>Halanaerobiales</taxon>
        <taxon>Anoxybacter</taxon>
    </lineage>
</organism>
<proteinExistence type="inferred from homology"/>
<dbReference type="PROSITE" id="PS01116">
    <property type="entry name" value="XANTH_URACIL_PERMASE"/>
    <property type="match status" value="1"/>
</dbReference>
<dbReference type="InterPro" id="IPR006042">
    <property type="entry name" value="Xan_ur_permease"/>
</dbReference>
<reference evidence="9 10" key="1">
    <citation type="submission" date="2016-07" db="EMBL/GenBank/DDBJ databases">
        <title>Genome and transcriptome analysis of iron-reducing fermentative bacteria Anoxybacter fermentans.</title>
        <authorList>
            <person name="Zeng X."/>
            <person name="Shao Z."/>
        </authorList>
    </citation>
    <scope>NUCLEOTIDE SEQUENCE [LARGE SCALE GENOMIC DNA]</scope>
    <source>
        <strain evidence="9 10">DY22613</strain>
    </source>
</reference>
<dbReference type="AlphaFoldDB" id="A0A3S9SWK2"/>
<dbReference type="GO" id="GO:0042907">
    <property type="term" value="F:xanthine transmembrane transporter activity"/>
    <property type="evidence" value="ECO:0007669"/>
    <property type="project" value="TreeGrafter"/>
</dbReference>
<dbReference type="OrthoDB" id="9779092at2"/>
<feature type="transmembrane region" description="Helical" evidence="8">
    <location>
        <begin position="121"/>
        <end position="143"/>
    </location>
</feature>
<dbReference type="EMBL" id="CP016379">
    <property type="protein sequence ID" value="AZR72669.1"/>
    <property type="molecule type" value="Genomic_DNA"/>
</dbReference>
<evidence type="ECO:0000313" key="10">
    <source>
        <dbReference type="Proteomes" id="UP000267250"/>
    </source>
</evidence>
<keyword evidence="6 8" id="KW-1133">Transmembrane helix</keyword>
<dbReference type="PANTHER" id="PTHR42810:SF4">
    <property type="entry name" value="URIC ACID TRANSPORTER UACT"/>
    <property type="match status" value="1"/>
</dbReference>
<evidence type="ECO:0000313" key="9">
    <source>
        <dbReference type="EMBL" id="AZR72669.1"/>
    </source>
</evidence>
<feature type="transmembrane region" description="Helical" evidence="8">
    <location>
        <begin position="149"/>
        <end position="166"/>
    </location>
</feature>
<dbReference type="Pfam" id="PF00860">
    <property type="entry name" value="Xan_ur_permease"/>
    <property type="match status" value="1"/>
</dbReference>